<dbReference type="EMBL" id="WNYA01001877">
    <property type="protein sequence ID" value="KAG8544946.1"/>
    <property type="molecule type" value="Genomic_DNA"/>
</dbReference>
<protein>
    <submittedName>
        <fullName evidence="2">Uncharacterized protein</fullName>
    </submittedName>
</protein>
<accession>A0AAV6Z7K8</accession>
<sequence>MMTGHADPGPSKSLGVNKSGNCDPSPDVIICLTTLILYRINAQNVQKNLQNVWKSSPGEQRGKTPY</sequence>
<evidence type="ECO:0000256" key="1">
    <source>
        <dbReference type="SAM" id="MobiDB-lite"/>
    </source>
</evidence>
<evidence type="ECO:0000313" key="3">
    <source>
        <dbReference type="Proteomes" id="UP000824782"/>
    </source>
</evidence>
<proteinExistence type="predicted"/>
<feature type="region of interest" description="Disordered" evidence="1">
    <location>
        <begin position="1"/>
        <end position="22"/>
    </location>
</feature>
<comment type="caution">
    <text evidence="2">The sequence shown here is derived from an EMBL/GenBank/DDBJ whole genome shotgun (WGS) entry which is preliminary data.</text>
</comment>
<gene>
    <name evidence="2" type="ORF">GDO81_021592</name>
</gene>
<name>A0AAV6Z7K8_ENGPU</name>
<evidence type="ECO:0000313" key="2">
    <source>
        <dbReference type="EMBL" id="KAG8544946.1"/>
    </source>
</evidence>
<dbReference type="Proteomes" id="UP000824782">
    <property type="component" value="Unassembled WGS sequence"/>
</dbReference>
<reference evidence="2" key="1">
    <citation type="thesis" date="2020" institute="ProQuest LLC" country="789 East Eisenhower Parkway, Ann Arbor, MI, USA">
        <title>Comparative Genomics and Chromosome Evolution.</title>
        <authorList>
            <person name="Mudd A.B."/>
        </authorList>
    </citation>
    <scope>NUCLEOTIDE SEQUENCE</scope>
    <source>
        <strain evidence="2">237g6f4</strain>
        <tissue evidence="2">Blood</tissue>
    </source>
</reference>
<organism evidence="2 3">
    <name type="scientific">Engystomops pustulosus</name>
    <name type="common">Tungara frog</name>
    <name type="synonym">Physalaemus pustulosus</name>
    <dbReference type="NCBI Taxonomy" id="76066"/>
    <lineage>
        <taxon>Eukaryota</taxon>
        <taxon>Metazoa</taxon>
        <taxon>Chordata</taxon>
        <taxon>Craniata</taxon>
        <taxon>Vertebrata</taxon>
        <taxon>Euteleostomi</taxon>
        <taxon>Amphibia</taxon>
        <taxon>Batrachia</taxon>
        <taxon>Anura</taxon>
        <taxon>Neobatrachia</taxon>
        <taxon>Hyloidea</taxon>
        <taxon>Leptodactylidae</taxon>
        <taxon>Leiuperinae</taxon>
        <taxon>Engystomops</taxon>
    </lineage>
</organism>
<dbReference type="AlphaFoldDB" id="A0AAV6Z7K8"/>
<keyword evidence="3" id="KW-1185">Reference proteome</keyword>